<comment type="catalytic activity">
    <reaction evidence="1">
        <text>ATP + protein L-histidine = ADP + protein N-phospho-L-histidine.</text>
        <dbReference type="EC" id="2.7.13.3"/>
    </reaction>
</comment>
<evidence type="ECO:0000256" key="9">
    <source>
        <dbReference type="PROSITE-ProRule" id="PRU00169"/>
    </source>
</evidence>
<sequence>MNDISAFLRTFFINVSTMLTLLYLASLLYKYVVYKWSPAWKETLFIVLAIVCGWTTIRFAFHFSDTVMFDMRFLAVIVAPLFVRNRLSILVIGLGIGLARLSFGLNQAALVGCLNVVAMSSLVLFILWLSRRRRWPELRKMVTIIISVNMGNVLFIALFGIIPRRHYLVDIAPGTFLISLFLSFAFMFILREFMSEDKRSHKLKIYTARLEKQYRISEEKGRSLEQAKQELETMYAQVQAASRYKSEFLANMSHELRTPLNSVLVLAQLLEENIDDRLSEEEVGYARIIHHSGKELLGLINDVLDLSKIEAGRLELDRSVFSVRELLGQMDELFRPIAARKRLSFTLRSEPDVPDFLHTDEQRLRQIVSNLLSNALKFTQEGHVRFAVSRVHEGGLLAEGGLAFEVEDTGIGIAANKQEAIFDAFFQADGSISRAYGGTGLGLSIAKQFAVLLGGDIRLESELGRGSRFTLLLPWPALVTSAADTLAPPGRDSAAMEQAASLEESRLQAPKLQEGGRPAASGTSSGVPAAHHLLLVDDDEHNVYSLRVALAAKGFGVVTASSGGEALGLLSGNATIDLVLMDIMMPGMSGLEAISRIRAMPGRKELPIIALTAKAFAEDGDECLQAGADGYMSKPVNVNELVREIGVRIREGRAKGKA</sequence>
<evidence type="ECO:0000256" key="3">
    <source>
        <dbReference type="ARBA" id="ARBA00022553"/>
    </source>
</evidence>
<dbReference type="SUPFAM" id="SSF52172">
    <property type="entry name" value="CheY-like"/>
    <property type="match status" value="1"/>
</dbReference>
<evidence type="ECO:0000256" key="7">
    <source>
        <dbReference type="ARBA" id="ARBA00022840"/>
    </source>
</evidence>
<dbReference type="Gene3D" id="3.40.50.2300">
    <property type="match status" value="1"/>
</dbReference>
<dbReference type="InterPro" id="IPR005467">
    <property type="entry name" value="His_kinase_dom"/>
</dbReference>
<feature type="transmembrane region" description="Helical" evidence="11">
    <location>
        <begin position="12"/>
        <end position="32"/>
    </location>
</feature>
<dbReference type="InterPro" id="IPR036890">
    <property type="entry name" value="HATPase_C_sf"/>
</dbReference>
<dbReference type="SUPFAM" id="SSF55874">
    <property type="entry name" value="ATPase domain of HSP90 chaperone/DNA topoisomerase II/histidine kinase"/>
    <property type="match status" value="1"/>
</dbReference>
<keyword evidence="6" id="KW-0418">Kinase</keyword>
<keyword evidence="7 14" id="KW-0067">ATP-binding</keyword>
<evidence type="ECO:0000259" key="12">
    <source>
        <dbReference type="PROSITE" id="PS50109"/>
    </source>
</evidence>
<keyword evidence="5" id="KW-0547">Nucleotide-binding</keyword>
<dbReference type="InterPro" id="IPR001789">
    <property type="entry name" value="Sig_transdc_resp-reg_receiver"/>
</dbReference>
<keyword evidence="15" id="KW-1185">Reference proteome</keyword>
<name>A0ABT6TNX0_9BACL</name>
<feature type="transmembrane region" description="Helical" evidence="11">
    <location>
        <begin position="141"/>
        <end position="162"/>
    </location>
</feature>
<dbReference type="InterPro" id="IPR036097">
    <property type="entry name" value="HisK_dim/P_sf"/>
</dbReference>
<dbReference type="PROSITE" id="PS50109">
    <property type="entry name" value="HIS_KIN"/>
    <property type="match status" value="1"/>
</dbReference>
<accession>A0ABT6TNX0</accession>
<evidence type="ECO:0000256" key="1">
    <source>
        <dbReference type="ARBA" id="ARBA00000085"/>
    </source>
</evidence>
<keyword evidence="3 9" id="KW-0597">Phosphoprotein</keyword>
<dbReference type="SMART" id="SM00388">
    <property type="entry name" value="HisKA"/>
    <property type="match status" value="1"/>
</dbReference>
<dbReference type="Pfam" id="PF00072">
    <property type="entry name" value="Response_reg"/>
    <property type="match status" value="1"/>
</dbReference>
<dbReference type="Pfam" id="PF02518">
    <property type="entry name" value="HATPase_c"/>
    <property type="match status" value="1"/>
</dbReference>
<dbReference type="Gene3D" id="3.30.565.10">
    <property type="entry name" value="Histidine kinase-like ATPase, C-terminal domain"/>
    <property type="match status" value="1"/>
</dbReference>
<evidence type="ECO:0000256" key="6">
    <source>
        <dbReference type="ARBA" id="ARBA00022777"/>
    </source>
</evidence>
<proteinExistence type="predicted"/>
<dbReference type="CDD" id="cd17546">
    <property type="entry name" value="REC_hyHK_CKI1_RcsC-like"/>
    <property type="match status" value="1"/>
</dbReference>
<keyword evidence="11" id="KW-0472">Membrane</keyword>
<dbReference type="PANTHER" id="PTHR45339:SF1">
    <property type="entry name" value="HYBRID SIGNAL TRANSDUCTION HISTIDINE KINASE J"/>
    <property type="match status" value="1"/>
</dbReference>
<keyword evidence="4" id="KW-0808">Transferase</keyword>
<feature type="domain" description="Response regulatory" evidence="13">
    <location>
        <begin position="532"/>
        <end position="649"/>
    </location>
</feature>
<dbReference type="SMART" id="SM00448">
    <property type="entry name" value="REC"/>
    <property type="match status" value="1"/>
</dbReference>
<dbReference type="CDD" id="cd16922">
    <property type="entry name" value="HATPase_EvgS-ArcB-TorS-like"/>
    <property type="match status" value="1"/>
</dbReference>
<dbReference type="InterPro" id="IPR011006">
    <property type="entry name" value="CheY-like_superfamily"/>
</dbReference>
<dbReference type="PROSITE" id="PS50110">
    <property type="entry name" value="RESPONSE_REGULATORY"/>
    <property type="match status" value="1"/>
</dbReference>
<dbReference type="Pfam" id="PF00512">
    <property type="entry name" value="HisKA"/>
    <property type="match status" value="1"/>
</dbReference>
<dbReference type="GO" id="GO:0005524">
    <property type="term" value="F:ATP binding"/>
    <property type="evidence" value="ECO:0007669"/>
    <property type="project" value="UniProtKB-KW"/>
</dbReference>
<evidence type="ECO:0000256" key="8">
    <source>
        <dbReference type="ARBA" id="ARBA00023012"/>
    </source>
</evidence>
<keyword evidence="11" id="KW-1133">Transmembrane helix</keyword>
<dbReference type="SMART" id="SM00387">
    <property type="entry name" value="HATPase_c"/>
    <property type="match status" value="1"/>
</dbReference>
<organism evidence="14 15">
    <name type="scientific">Cohnella hashimotonis</name>
    <dbReference type="NCBI Taxonomy" id="2826895"/>
    <lineage>
        <taxon>Bacteria</taxon>
        <taxon>Bacillati</taxon>
        <taxon>Bacillota</taxon>
        <taxon>Bacilli</taxon>
        <taxon>Bacillales</taxon>
        <taxon>Paenibacillaceae</taxon>
        <taxon>Cohnella</taxon>
    </lineage>
</organism>
<evidence type="ECO:0000256" key="5">
    <source>
        <dbReference type="ARBA" id="ARBA00022741"/>
    </source>
</evidence>
<dbReference type="Gene3D" id="1.10.287.130">
    <property type="match status" value="1"/>
</dbReference>
<dbReference type="RefSeq" id="WP_282911261.1">
    <property type="nucleotide sequence ID" value="NZ_JAGRPV010000001.1"/>
</dbReference>
<keyword evidence="11" id="KW-0812">Transmembrane</keyword>
<evidence type="ECO:0000256" key="2">
    <source>
        <dbReference type="ARBA" id="ARBA00012438"/>
    </source>
</evidence>
<dbReference type="InterPro" id="IPR003594">
    <property type="entry name" value="HATPase_dom"/>
</dbReference>
<dbReference type="PRINTS" id="PR00344">
    <property type="entry name" value="BCTRLSENSOR"/>
</dbReference>
<feature type="modified residue" description="4-aspartylphosphate" evidence="9">
    <location>
        <position position="582"/>
    </location>
</feature>
<evidence type="ECO:0000256" key="4">
    <source>
        <dbReference type="ARBA" id="ARBA00022679"/>
    </source>
</evidence>
<reference evidence="14" key="1">
    <citation type="submission" date="2023-04" db="EMBL/GenBank/DDBJ databases">
        <title>Comparative genomic analysis of Cohnella hashimotonis sp. nov., isolated from the International Space Station.</title>
        <authorList>
            <person name="Venkateswaran K."/>
            <person name="Simpson A."/>
        </authorList>
    </citation>
    <scope>NUCLEOTIDE SEQUENCE</scope>
    <source>
        <strain evidence="14">F6_2S_P_1</strain>
    </source>
</reference>
<evidence type="ECO:0000256" key="10">
    <source>
        <dbReference type="SAM" id="MobiDB-lite"/>
    </source>
</evidence>
<evidence type="ECO:0000259" key="13">
    <source>
        <dbReference type="PROSITE" id="PS50110"/>
    </source>
</evidence>
<evidence type="ECO:0000313" key="15">
    <source>
        <dbReference type="Proteomes" id="UP001161691"/>
    </source>
</evidence>
<protein>
    <recommendedName>
        <fullName evidence="2">histidine kinase</fullName>
        <ecNumber evidence="2">2.7.13.3</ecNumber>
    </recommendedName>
</protein>
<feature type="transmembrane region" description="Helical" evidence="11">
    <location>
        <begin position="174"/>
        <end position="194"/>
    </location>
</feature>
<dbReference type="SUPFAM" id="SSF47384">
    <property type="entry name" value="Homodimeric domain of signal transducing histidine kinase"/>
    <property type="match status" value="1"/>
</dbReference>
<dbReference type="InterPro" id="IPR003661">
    <property type="entry name" value="HisK_dim/P_dom"/>
</dbReference>
<dbReference type="Proteomes" id="UP001161691">
    <property type="component" value="Unassembled WGS sequence"/>
</dbReference>
<evidence type="ECO:0000256" key="11">
    <source>
        <dbReference type="SAM" id="Phobius"/>
    </source>
</evidence>
<evidence type="ECO:0000313" key="14">
    <source>
        <dbReference type="EMBL" id="MDI4648557.1"/>
    </source>
</evidence>
<keyword evidence="8" id="KW-0902">Two-component regulatory system</keyword>
<feature type="transmembrane region" description="Helical" evidence="11">
    <location>
        <begin position="73"/>
        <end position="96"/>
    </location>
</feature>
<feature type="transmembrane region" description="Helical" evidence="11">
    <location>
        <begin position="44"/>
        <end position="61"/>
    </location>
</feature>
<comment type="caution">
    <text evidence="14">The sequence shown here is derived from an EMBL/GenBank/DDBJ whole genome shotgun (WGS) entry which is preliminary data.</text>
</comment>
<dbReference type="PANTHER" id="PTHR45339">
    <property type="entry name" value="HYBRID SIGNAL TRANSDUCTION HISTIDINE KINASE J"/>
    <property type="match status" value="1"/>
</dbReference>
<feature type="region of interest" description="Disordered" evidence="10">
    <location>
        <begin position="486"/>
        <end position="525"/>
    </location>
</feature>
<feature type="domain" description="Histidine kinase" evidence="12">
    <location>
        <begin position="251"/>
        <end position="477"/>
    </location>
</feature>
<feature type="transmembrane region" description="Helical" evidence="11">
    <location>
        <begin position="108"/>
        <end position="129"/>
    </location>
</feature>
<dbReference type="InterPro" id="IPR004358">
    <property type="entry name" value="Sig_transdc_His_kin-like_C"/>
</dbReference>
<gene>
    <name evidence="14" type="ORF">KB449_26625</name>
</gene>
<dbReference type="EMBL" id="JAGRPV010000001">
    <property type="protein sequence ID" value="MDI4648557.1"/>
    <property type="molecule type" value="Genomic_DNA"/>
</dbReference>
<dbReference type="CDD" id="cd00082">
    <property type="entry name" value="HisKA"/>
    <property type="match status" value="1"/>
</dbReference>
<dbReference type="EC" id="2.7.13.3" evidence="2"/>